<dbReference type="InterPro" id="IPR038501">
    <property type="entry name" value="Spore_GerAC_C_sf"/>
</dbReference>
<evidence type="ECO:0000256" key="6">
    <source>
        <dbReference type="ARBA" id="ARBA00023139"/>
    </source>
</evidence>
<feature type="domain" description="Spore germination GerAC-like C-terminal" evidence="8">
    <location>
        <begin position="228"/>
        <end position="397"/>
    </location>
</feature>
<dbReference type="EMBL" id="JBEPLW010000030">
    <property type="protein sequence ID" value="MET3576689.1"/>
    <property type="molecule type" value="Genomic_DNA"/>
</dbReference>
<dbReference type="Pfam" id="PF05504">
    <property type="entry name" value="Spore_GerAC"/>
    <property type="match status" value="1"/>
</dbReference>
<evidence type="ECO:0000313" key="11">
    <source>
        <dbReference type="Proteomes" id="UP001549099"/>
    </source>
</evidence>
<keyword evidence="3" id="KW-0309">Germination</keyword>
<evidence type="ECO:0000256" key="5">
    <source>
        <dbReference type="ARBA" id="ARBA00023136"/>
    </source>
</evidence>
<keyword evidence="11" id="KW-1185">Reference proteome</keyword>
<name>A0ABV2GEH3_9BACL</name>
<keyword evidence="5" id="KW-0472">Membrane</keyword>
<dbReference type="InterPro" id="IPR046953">
    <property type="entry name" value="Spore_GerAC-like_C"/>
</dbReference>
<feature type="domain" description="Spore germination protein N-terminal" evidence="9">
    <location>
        <begin position="23"/>
        <end position="188"/>
    </location>
</feature>
<evidence type="ECO:0000259" key="8">
    <source>
        <dbReference type="Pfam" id="PF05504"/>
    </source>
</evidence>
<comment type="subcellular location">
    <subcellularLocation>
        <location evidence="1">Membrane</location>
        <topology evidence="1">Lipid-anchor</topology>
    </subcellularLocation>
</comment>
<dbReference type="NCBIfam" id="TIGR02887">
    <property type="entry name" value="spore_ger_x_C"/>
    <property type="match status" value="1"/>
</dbReference>
<keyword evidence="7" id="KW-0449">Lipoprotein</keyword>
<evidence type="ECO:0000259" key="9">
    <source>
        <dbReference type="Pfam" id="PF25198"/>
    </source>
</evidence>
<keyword evidence="4" id="KW-0732">Signal</keyword>
<dbReference type="InterPro" id="IPR057336">
    <property type="entry name" value="GerAC_N"/>
</dbReference>
<gene>
    <name evidence="10" type="ORF">ABID49_002618</name>
</gene>
<organism evidence="10 11">
    <name type="scientific">Bhargavaea ullalensis</name>
    <dbReference type="NCBI Taxonomy" id="1265685"/>
    <lineage>
        <taxon>Bacteria</taxon>
        <taxon>Bacillati</taxon>
        <taxon>Bacillota</taxon>
        <taxon>Bacilli</taxon>
        <taxon>Bacillales</taxon>
        <taxon>Caryophanaceae</taxon>
        <taxon>Bhargavaea</taxon>
    </lineage>
</organism>
<dbReference type="PANTHER" id="PTHR35789:SF1">
    <property type="entry name" value="SPORE GERMINATION PROTEIN B3"/>
    <property type="match status" value="1"/>
</dbReference>
<reference evidence="10 11" key="1">
    <citation type="submission" date="2024-06" db="EMBL/GenBank/DDBJ databases">
        <title>Genomic Encyclopedia of Type Strains, Phase IV (KMG-IV): sequencing the most valuable type-strain genomes for metagenomic binning, comparative biology and taxonomic classification.</title>
        <authorList>
            <person name="Goeker M."/>
        </authorList>
    </citation>
    <scope>NUCLEOTIDE SEQUENCE [LARGE SCALE GENOMIC DNA]</scope>
    <source>
        <strain evidence="10 11">DSM 26128</strain>
    </source>
</reference>
<dbReference type="Proteomes" id="UP001549099">
    <property type="component" value="Unassembled WGS sequence"/>
</dbReference>
<sequence>MKKYGWPIGMLVLVLFLTGCSERQELEKQAFVAVIGLDKGEKEHQIEVTFQISNPQVNTTQSAEAQNEEPSNIVTITAVDLLSAKELVQTSLSREITFSHLRTIIVGEKLAKEDLFRHVIGSAIIDPEMRREAIMIVSKEPAQDFIHANKPTMETRPHKYYEFMEDNWKNTGFVPISNLNVFFQRTEGELFLAGYATAQKDPEYEKNDDTYLAGEVPQSGGDPVEMIGSAVMQKGRMVGTLNGEETRLSLLLRRKNLLKTMITTFPDPLNEDYRISVVVGQGPKTKVKVNTDRSPPEVDVVVPIVLKINSNIALEDYTVSKQRQEALKKMVKTKMEQASGELIEKIQEEYKGEPFVWYATARKNFRTTGDFERYDWGEQFKKADVHVSFEVTIESFGEQLRPPTLNKREKDE</sequence>
<dbReference type="PROSITE" id="PS51257">
    <property type="entry name" value="PROKAR_LIPOPROTEIN"/>
    <property type="match status" value="1"/>
</dbReference>
<protein>
    <submittedName>
        <fullName evidence="10">Ger(X)C family germination protein</fullName>
    </submittedName>
</protein>
<evidence type="ECO:0000256" key="7">
    <source>
        <dbReference type="ARBA" id="ARBA00023288"/>
    </source>
</evidence>
<comment type="caution">
    <text evidence="10">The sequence shown here is derived from an EMBL/GenBank/DDBJ whole genome shotgun (WGS) entry which is preliminary data.</text>
</comment>
<dbReference type="Gene3D" id="3.30.300.210">
    <property type="entry name" value="Nutrient germinant receptor protein C, domain 3"/>
    <property type="match status" value="1"/>
</dbReference>
<dbReference type="InterPro" id="IPR008844">
    <property type="entry name" value="Spore_GerAC-like"/>
</dbReference>
<evidence type="ECO:0000256" key="4">
    <source>
        <dbReference type="ARBA" id="ARBA00022729"/>
    </source>
</evidence>
<comment type="similarity">
    <text evidence="2">Belongs to the GerABKC lipoprotein family.</text>
</comment>
<dbReference type="Pfam" id="PF25198">
    <property type="entry name" value="Spore_GerAC_N"/>
    <property type="match status" value="1"/>
</dbReference>
<dbReference type="PANTHER" id="PTHR35789">
    <property type="entry name" value="SPORE GERMINATION PROTEIN B3"/>
    <property type="match status" value="1"/>
</dbReference>
<evidence type="ECO:0000256" key="2">
    <source>
        <dbReference type="ARBA" id="ARBA00007886"/>
    </source>
</evidence>
<evidence type="ECO:0000313" key="10">
    <source>
        <dbReference type="EMBL" id="MET3576689.1"/>
    </source>
</evidence>
<evidence type="ECO:0000256" key="3">
    <source>
        <dbReference type="ARBA" id="ARBA00022544"/>
    </source>
</evidence>
<keyword evidence="6" id="KW-0564">Palmitate</keyword>
<accession>A0ABV2GEH3</accession>
<evidence type="ECO:0000256" key="1">
    <source>
        <dbReference type="ARBA" id="ARBA00004635"/>
    </source>
</evidence>
<proteinExistence type="inferred from homology"/>
<dbReference type="RefSeq" id="WP_354198952.1">
    <property type="nucleotide sequence ID" value="NZ_JBEPLW010000030.1"/>
</dbReference>